<keyword evidence="2" id="KW-0808">Transferase</keyword>
<dbReference type="STRING" id="50990.A0A4Y7PQ05"/>
<keyword evidence="1" id="KW-0723">Serine/threonine-protein kinase</keyword>
<gene>
    <name evidence="7" type="ORF">BD410DRAFT_693411</name>
</gene>
<dbReference type="Gene3D" id="1.10.510.10">
    <property type="entry name" value="Transferase(Phosphotransferase) domain 1"/>
    <property type="match status" value="1"/>
</dbReference>
<dbReference type="SUPFAM" id="SSF56112">
    <property type="entry name" value="Protein kinase-like (PK-like)"/>
    <property type="match status" value="1"/>
</dbReference>
<dbReference type="Gene3D" id="3.30.200.20">
    <property type="entry name" value="Phosphorylase Kinase, domain 1"/>
    <property type="match status" value="1"/>
</dbReference>
<dbReference type="PANTHER" id="PTHR24351">
    <property type="entry name" value="RIBOSOMAL PROTEIN S6 KINASE"/>
    <property type="match status" value="1"/>
</dbReference>
<dbReference type="InterPro" id="IPR011009">
    <property type="entry name" value="Kinase-like_dom_sf"/>
</dbReference>
<evidence type="ECO:0000256" key="5">
    <source>
        <dbReference type="ARBA" id="ARBA00022840"/>
    </source>
</evidence>
<dbReference type="EMBL" id="ML170238">
    <property type="protein sequence ID" value="TDL16659.1"/>
    <property type="molecule type" value="Genomic_DNA"/>
</dbReference>
<dbReference type="VEuPathDB" id="FungiDB:BD410DRAFT_693411"/>
<dbReference type="GO" id="GO:0004674">
    <property type="term" value="F:protein serine/threonine kinase activity"/>
    <property type="evidence" value="ECO:0007669"/>
    <property type="project" value="UniProtKB-KW"/>
</dbReference>
<keyword evidence="5" id="KW-0067">ATP-binding</keyword>
<proteinExistence type="predicted"/>
<evidence type="ECO:0000259" key="6">
    <source>
        <dbReference type="PROSITE" id="PS50011"/>
    </source>
</evidence>
<dbReference type="PROSITE" id="PS00108">
    <property type="entry name" value="PROTEIN_KINASE_ST"/>
    <property type="match status" value="1"/>
</dbReference>
<dbReference type="GO" id="GO:0005524">
    <property type="term" value="F:ATP binding"/>
    <property type="evidence" value="ECO:0007669"/>
    <property type="project" value="UniProtKB-KW"/>
</dbReference>
<dbReference type="Pfam" id="PF00069">
    <property type="entry name" value="Pkinase"/>
    <property type="match status" value="1"/>
</dbReference>
<evidence type="ECO:0000256" key="3">
    <source>
        <dbReference type="ARBA" id="ARBA00022741"/>
    </source>
</evidence>
<feature type="domain" description="Protein kinase" evidence="6">
    <location>
        <begin position="1"/>
        <end position="196"/>
    </location>
</feature>
<feature type="non-terminal residue" evidence="7">
    <location>
        <position position="196"/>
    </location>
</feature>
<evidence type="ECO:0000256" key="4">
    <source>
        <dbReference type="ARBA" id="ARBA00022777"/>
    </source>
</evidence>
<dbReference type="InterPro" id="IPR000719">
    <property type="entry name" value="Prot_kinase_dom"/>
</dbReference>
<keyword evidence="3" id="KW-0547">Nucleotide-binding</keyword>
<dbReference type="PROSITE" id="PS50011">
    <property type="entry name" value="PROTEIN_KINASE_DOM"/>
    <property type="match status" value="1"/>
</dbReference>
<feature type="non-terminal residue" evidence="7">
    <location>
        <position position="1"/>
    </location>
</feature>
<dbReference type="SMART" id="SM00220">
    <property type="entry name" value="S_TKc"/>
    <property type="match status" value="1"/>
</dbReference>
<dbReference type="InterPro" id="IPR008271">
    <property type="entry name" value="Ser/Thr_kinase_AS"/>
</dbReference>
<evidence type="ECO:0000256" key="1">
    <source>
        <dbReference type="ARBA" id="ARBA00022527"/>
    </source>
</evidence>
<reference evidence="7 8" key="1">
    <citation type="submission" date="2018-06" db="EMBL/GenBank/DDBJ databases">
        <title>A transcriptomic atlas of mushroom development highlights an independent origin of complex multicellularity.</title>
        <authorList>
            <consortium name="DOE Joint Genome Institute"/>
            <person name="Krizsan K."/>
            <person name="Almasi E."/>
            <person name="Merenyi Z."/>
            <person name="Sahu N."/>
            <person name="Viragh M."/>
            <person name="Koszo T."/>
            <person name="Mondo S."/>
            <person name="Kiss B."/>
            <person name="Balint B."/>
            <person name="Kues U."/>
            <person name="Barry K."/>
            <person name="Hegedus J.C."/>
            <person name="Henrissat B."/>
            <person name="Johnson J."/>
            <person name="Lipzen A."/>
            <person name="Ohm R."/>
            <person name="Nagy I."/>
            <person name="Pangilinan J."/>
            <person name="Yan J."/>
            <person name="Xiong Y."/>
            <person name="Grigoriev I.V."/>
            <person name="Hibbett D.S."/>
            <person name="Nagy L.G."/>
        </authorList>
    </citation>
    <scope>NUCLEOTIDE SEQUENCE [LARGE SCALE GENOMIC DNA]</scope>
    <source>
        <strain evidence="7 8">SZMC22713</strain>
    </source>
</reference>
<name>A0A4Y7PQ05_9AGAM</name>
<keyword evidence="4 7" id="KW-0418">Kinase</keyword>
<dbReference type="Proteomes" id="UP000294933">
    <property type="component" value="Unassembled WGS sequence"/>
</dbReference>
<accession>A0A4Y7PQ05</accession>
<keyword evidence="8" id="KW-1185">Reference proteome</keyword>
<organism evidence="7 8">
    <name type="scientific">Rickenella mellea</name>
    <dbReference type="NCBI Taxonomy" id="50990"/>
    <lineage>
        <taxon>Eukaryota</taxon>
        <taxon>Fungi</taxon>
        <taxon>Dikarya</taxon>
        <taxon>Basidiomycota</taxon>
        <taxon>Agaricomycotina</taxon>
        <taxon>Agaricomycetes</taxon>
        <taxon>Hymenochaetales</taxon>
        <taxon>Rickenellaceae</taxon>
        <taxon>Rickenella</taxon>
    </lineage>
</organism>
<dbReference type="AlphaFoldDB" id="A0A4Y7PQ05"/>
<protein>
    <submittedName>
        <fullName evidence="7">Kinase-like protein</fullName>
    </submittedName>
</protein>
<evidence type="ECO:0000256" key="2">
    <source>
        <dbReference type="ARBA" id="ARBA00022679"/>
    </source>
</evidence>
<sequence length="196" mass="22238">FHIKKMLGSGAFGDVYLTKHRARGTLHAMKVIPKNKTSHPQAKVFLLNESRILRRLADAESPFVVNLEASFSDSRNYYFVMNFFPGGDLEDLIHSRNEPFAMVTLKSYTTDLVQGLMFLRKNRVIHRDIKPANVFIDARGHLDDWGALTYCEVTDMTDSTCGSLGYMAPEIILRDPYSALVDIWSLGATFYEMTFG</sequence>
<evidence type="ECO:0000313" key="7">
    <source>
        <dbReference type="EMBL" id="TDL16659.1"/>
    </source>
</evidence>
<dbReference type="OrthoDB" id="4062651at2759"/>
<evidence type="ECO:0000313" key="8">
    <source>
        <dbReference type="Proteomes" id="UP000294933"/>
    </source>
</evidence>
<dbReference type="CDD" id="cd00180">
    <property type="entry name" value="PKc"/>
    <property type="match status" value="1"/>
</dbReference>